<dbReference type="GO" id="GO:0042781">
    <property type="term" value="F:3'-tRNA processing endoribonuclease activity"/>
    <property type="evidence" value="ECO:0007669"/>
    <property type="project" value="UniProtKB-EC"/>
</dbReference>
<feature type="domain" description="tRNase Z endonuclease" evidence="12">
    <location>
        <begin position="8"/>
        <end position="68"/>
    </location>
</feature>
<evidence type="ECO:0000256" key="2">
    <source>
        <dbReference type="ARBA" id="ARBA00001947"/>
    </source>
</evidence>
<dbReference type="PANTHER" id="PTHR12553:SF49">
    <property type="entry name" value="ZINC PHOSPHODIESTERASE ELAC PROTEIN 2"/>
    <property type="match status" value="1"/>
</dbReference>
<evidence type="ECO:0000256" key="8">
    <source>
        <dbReference type="ARBA" id="ARBA00022759"/>
    </source>
</evidence>
<dbReference type="Gene3D" id="3.60.15.10">
    <property type="entry name" value="Ribonuclease Z/Hydroxyacylglutathione hydrolase-like"/>
    <property type="match status" value="2"/>
</dbReference>
<dbReference type="PANTHER" id="PTHR12553">
    <property type="entry name" value="ZINC PHOSPHODIESTERASE ELAC PROTEIN 2"/>
    <property type="match status" value="1"/>
</dbReference>
<dbReference type="InterPro" id="IPR027794">
    <property type="entry name" value="tRNase_Z_dom"/>
</dbReference>
<evidence type="ECO:0000256" key="10">
    <source>
        <dbReference type="ARBA" id="ARBA00022833"/>
    </source>
</evidence>
<keyword evidence="5" id="KW-0819">tRNA processing</keyword>
<evidence type="ECO:0000256" key="9">
    <source>
        <dbReference type="ARBA" id="ARBA00022801"/>
    </source>
</evidence>
<dbReference type="eggNOG" id="KOG2121">
    <property type="taxonomic scope" value="Eukaryota"/>
</dbReference>
<dbReference type="AlphaFoldDB" id="K0KNQ0"/>
<feature type="region of interest" description="Disordered" evidence="11">
    <location>
        <begin position="162"/>
        <end position="183"/>
    </location>
</feature>
<dbReference type="EMBL" id="CAIF01000061">
    <property type="protein sequence ID" value="CCH43024.1"/>
    <property type="molecule type" value="Genomic_DNA"/>
</dbReference>
<protein>
    <recommendedName>
        <fullName evidence="4">ribonuclease Z</fullName>
        <ecNumber evidence="4">3.1.26.11</ecNumber>
    </recommendedName>
</protein>
<dbReference type="FunCoup" id="K0KNQ0">
    <property type="interactions" value="1229"/>
</dbReference>
<dbReference type="InParanoid" id="K0KNQ0"/>
<dbReference type="HOGENOM" id="CLU_006220_0_0_1"/>
<evidence type="ECO:0000256" key="4">
    <source>
        <dbReference type="ARBA" id="ARBA00012477"/>
    </source>
</evidence>
<proteinExistence type="inferred from homology"/>
<dbReference type="Proteomes" id="UP000009328">
    <property type="component" value="Unassembled WGS sequence"/>
</dbReference>
<evidence type="ECO:0000256" key="5">
    <source>
        <dbReference type="ARBA" id="ARBA00022694"/>
    </source>
</evidence>
<keyword evidence="9 13" id="KW-0378">Hydrolase</keyword>
<dbReference type="Pfam" id="PF13691">
    <property type="entry name" value="Lactamase_B_4"/>
    <property type="match status" value="1"/>
</dbReference>
<keyword evidence="14" id="KW-1185">Reference proteome</keyword>
<dbReference type="SUPFAM" id="SSF56281">
    <property type="entry name" value="Metallo-hydrolase/oxidoreductase"/>
    <property type="match status" value="2"/>
</dbReference>
<evidence type="ECO:0000313" key="14">
    <source>
        <dbReference type="Proteomes" id="UP000009328"/>
    </source>
</evidence>
<keyword evidence="8" id="KW-0255">Endonuclease</keyword>
<keyword evidence="6" id="KW-0540">Nuclease</keyword>
<gene>
    <name evidence="13" type="ORF">BN7_2570b</name>
</gene>
<comment type="cofactor">
    <cofactor evidence="2">
        <name>Zn(2+)</name>
        <dbReference type="ChEBI" id="CHEBI:29105"/>
    </cofactor>
</comment>
<evidence type="ECO:0000313" key="13">
    <source>
        <dbReference type="EMBL" id="CCH43024.1"/>
    </source>
</evidence>
<comment type="catalytic activity">
    <reaction evidence="1">
        <text>Endonucleolytic cleavage of RNA, removing extra 3' nucleotides from tRNA precursor, generating 3' termini of tRNAs. A 3'-hydroxy group is left at the tRNA terminus and a 5'-phosphoryl group is left at the trailer molecule.</text>
        <dbReference type="EC" id="3.1.26.11"/>
    </reaction>
</comment>
<accession>K0KNQ0</accession>
<comment type="caution">
    <text evidence="13">The sequence shown here is derived from an EMBL/GenBank/DDBJ whole genome shotgun (WGS) entry which is preliminary data.</text>
</comment>
<dbReference type="InterPro" id="IPR036866">
    <property type="entry name" value="RibonucZ/Hydroxyglut_hydro"/>
</dbReference>
<evidence type="ECO:0000259" key="12">
    <source>
        <dbReference type="Pfam" id="PF13691"/>
    </source>
</evidence>
<keyword evidence="10" id="KW-0862">Zinc</keyword>
<reference evidence="13 14" key="1">
    <citation type="journal article" date="2012" name="Eukaryot. Cell">
        <title>Draft genome sequence of Wickerhamomyces ciferrii NRRL Y-1031 F-60-10.</title>
        <authorList>
            <person name="Schneider J."/>
            <person name="Andrea H."/>
            <person name="Blom J."/>
            <person name="Jaenicke S."/>
            <person name="Ruckert C."/>
            <person name="Schorsch C."/>
            <person name="Szczepanowski R."/>
            <person name="Farwick M."/>
            <person name="Goesmann A."/>
            <person name="Puhler A."/>
            <person name="Schaffer S."/>
            <person name="Tauch A."/>
            <person name="Kohler T."/>
            <person name="Brinkrolf K."/>
        </authorList>
    </citation>
    <scope>NUCLEOTIDE SEQUENCE [LARGE SCALE GENOMIC DNA]</scope>
    <source>
        <strain evidence="14">ATCC 14091 / BCRC 22168 / CBS 111 / JCM 3599 / NBRC 0793 / NRRL Y-1031 F-60-10</strain>
    </source>
</reference>
<keyword evidence="7" id="KW-0479">Metal-binding</keyword>
<dbReference type="GO" id="GO:1990180">
    <property type="term" value="P:mitochondrial tRNA 3'-end processing"/>
    <property type="evidence" value="ECO:0007669"/>
    <property type="project" value="TreeGrafter"/>
</dbReference>
<dbReference type="CDD" id="cd07718">
    <property type="entry name" value="RNaseZ_ELAC1_ELAC2-C-term-like_MBL-fold"/>
    <property type="match status" value="1"/>
</dbReference>
<dbReference type="STRING" id="1206466.K0KNQ0"/>
<evidence type="ECO:0000256" key="3">
    <source>
        <dbReference type="ARBA" id="ARBA00007823"/>
    </source>
</evidence>
<organism evidence="13 14">
    <name type="scientific">Wickerhamomyces ciferrii (strain ATCC 14091 / BCRC 22168 / CBS 111 / JCM 3599 / NBRC 0793 / NRRL Y-1031 F-60-10)</name>
    <name type="common">Yeast</name>
    <name type="synonym">Pichia ciferrii</name>
    <dbReference type="NCBI Taxonomy" id="1206466"/>
    <lineage>
        <taxon>Eukaryota</taxon>
        <taxon>Fungi</taxon>
        <taxon>Dikarya</taxon>
        <taxon>Ascomycota</taxon>
        <taxon>Saccharomycotina</taxon>
        <taxon>Saccharomycetes</taxon>
        <taxon>Phaffomycetales</taxon>
        <taxon>Wickerhamomycetaceae</taxon>
        <taxon>Wickerhamomyces</taxon>
    </lineage>
</organism>
<dbReference type="InterPro" id="IPR047151">
    <property type="entry name" value="RNZ2-like"/>
</dbReference>
<sequence>MYSFITNTYPTSDTAGTSIHLVAPSGEKFIFGSIPEGAQRSVTQQKLKISKLSSIFLTGNLNWKTVGGLPGLILTTSDQGKKSISVLNGNGILNYMISTWRYFVFRFGMDLRPAVLSDEGSYENEYMVVKPVNLSKHNASPYMSDTNQEEKLKAIIRNMFPLDTQRPTDPEEERGDPSSNDPHVHVGLPEINADQVSTCYTIQFKPVRGKFQIDKAKELGIPKGKLFAQLASGKEITLENGTVIRPDQVLSEPRHFQPILIIDIPSMEYLESALSNRWPENTGYVYHLLGKDIDISDETYAKFIESFGPNCQHSISHPLYCPDSVVFESSAIAVLKLKALMKDNYNLPLSSAATHQLPDYKNTDVVNIGHTVTVESKHENKANTIKALKSDTDNYGEDYWQKLYTEHVEALNLNTTSTKEKVLNFKNVSGQDFNPTLSLKDNVETITFGTGSALPSKYRNVISNLVRIPYKDESGVKFRSVLLDAGENTIGSLQRYLGNDLESYMKELKLIYLSHLHADHHLGIVSIIKKWFKMNTGSNEKLYLVTPWQYDHFIKEWFKLENDYDISDRVVYISCEQFLRGKRRNEVPQIPFEDFVPGGSYKIQENLQLSRDTTKIDTMFNDVGIQSFATCRAYHCEWAYSCSITLKLDESKNDEDDLFKVSYSGDTRPNTYMFPTVIGQGSDLLIHEATLENELVQEAKKKRHCTMNEAIEVSNHMKAKKLILTHFSQRYPKLPQIDENISVDAKFCYAFDSMIVKYHEIEDQEKVFKDLDKAFSTEKEQESEEVE</sequence>
<evidence type="ECO:0000256" key="11">
    <source>
        <dbReference type="SAM" id="MobiDB-lite"/>
    </source>
</evidence>
<dbReference type="GO" id="GO:0005739">
    <property type="term" value="C:mitochondrion"/>
    <property type="evidence" value="ECO:0007669"/>
    <property type="project" value="TreeGrafter"/>
</dbReference>
<dbReference type="GO" id="GO:0046872">
    <property type="term" value="F:metal ion binding"/>
    <property type="evidence" value="ECO:0007669"/>
    <property type="project" value="UniProtKB-KW"/>
</dbReference>
<dbReference type="FunFam" id="3.60.15.10:FF:000065">
    <property type="entry name" value="Ribonuclease Z"/>
    <property type="match status" value="1"/>
</dbReference>
<dbReference type="EC" id="3.1.26.11" evidence="4"/>
<evidence type="ECO:0000256" key="7">
    <source>
        <dbReference type="ARBA" id="ARBA00022723"/>
    </source>
</evidence>
<comment type="similarity">
    <text evidence="3">Belongs to the RNase Z family.</text>
</comment>
<evidence type="ECO:0000256" key="6">
    <source>
        <dbReference type="ARBA" id="ARBA00022722"/>
    </source>
</evidence>
<evidence type="ECO:0000256" key="1">
    <source>
        <dbReference type="ARBA" id="ARBA00000402"/>
    </source>
</evidence>
<name>K0KNQ0_WICCF</name>